<feature type="compositionally biased region" description="Polar residues" evidence="2">
    <location>
        <begin position="277"/>
        <end position="298"/>
    </location>
</feature>
<feature type="compositionally biased region" description="Polar residues" evidence="2">
    <location>
        <begin position="183"/>
        <end position="196"/>
    </location>
</feature>
<evidence type="ECO:0000256" key="1">
    <source>
        <dbReference type="PROSITE-ProRule" id="PRU00152"/>
    </source>
</evidence>
<feature type="compositionally biased region" description="Acidic residues" evidence="2">
    <location>
        <begin position="223"/>
        <end position="236"/>
    </location>
</feature>
<feature type="compositionally biased region" description="Polar residues" evidence="2">
    <location>
        <begin position="308"/>
        <end position="333"/>
    </location>
</feature>
<dbReference type="Proteomes" id="UP000095282">
    <property type="component" value="Unplaced"/>
</dbReference>
<feature type="compositionally biased region" description="Basic and acidic residues" evidence="2">
    <location>
        <begin position="361"/>
        <end position="374"/>
    </location>
</feature>
<feature type="compositionally biased region" description="Low complexity" evidence="2">
    <location>
        <begin position="396"/>
        <end position="427"/>
    </location>
</feature>
<feature type="compositionally biased region" description="Acidic residues" evidence="2">
    <location>
        <begin position="350"/>
        <end position="360"/>
    </location>
</feature>
<feature type="domain" description="PLAT" evidence="3">
    <location>
        <begin position="492"/>
        <end position="630"/>
    </location>
</feature>
<keyword evidence="4" id="KW-1185">Reference proteome</keyword>
<dbReference type="InterPro" id="IPR001024">
    <property type="entry name" value="PLAT/LH2_dom"/>
</dbReference>
<evidence type="ECO:0000256" key="2">
    <source>
        <dbReference type="SAM" id="MobiDB-lite"/>
    </source>
</evidence>
<organism evidence="4 5">
    <name type="scientific">Caenorhabditis tropicalis</name>
    <dbReference type="NCBI Taxonomy" id="1561998"/>
    <lineage>
        <taxon>Eukaryota</taxon>
        <taxon>Metazoa</taxon>
        <taxon>Ecdysozoa</taxon>
        <taxon>Nematoda</taxon>
        <taxon>Chromadorea</taxon>
        <taxon>Rhabditida</taxon>
        <taxon>Rhabditina</taxon>
        <taxon>Rhabditomorpha</taxon>
        <taxon>Rhabditoidea</taxon>
        <taxon>Rhabditidae</taxon>
        <taxon>Peloderinae</taxon>
        <taxon>Caenorhabditis</taxon>
    </lineage>
</organism>
<feature type="compositionally biased region" description="Polar residues" evidence="2">
    <location>
        <begin position="114"/>
        <end position="133"/>
    </location>
</feature>
<dbReference type="eggNOG" id="ENOG502QUWX">
    <property type="taxonomic scope" value="Eukaryota"/>
</dbReference>
<dbReference type="InterPro" id="IPR036392">
    <property type="entry name" value="PLAT/LH2_dom_sf"/>
</dbReference>
<evidence type="ECO:0000313" key="4">
    <source>
        <dbReference type="Proteomes" id="UP000095282"/>
    </source>
</evidence>
<dbReference type="InterPro" id="IPR052970">
    <property type="entry name" value="Inner_ear_hair_cell_LOXHD"/>
</dbReference>
<reference evidence="5" key="1">
    <citation type="submission" date="2016-11" db="UniProtKB">
        <authorList>
            <consortium name="WormBaseParasite"/>
        </authorList>
    </citation>
    <scope>IDENTIFICATION</scope>
</reference>
<feature type="region of interest" description="Disordered" evidence="2">
    <location>
        <begin position="77"/>
        <end position="199"/>
    </location>
</feature>
<dbReference type="AlphaFoldDB" id="A0A1I7UY23"/>
<sequence length="653" mass="73433">MPTTPTLPARLKASHIFNYLKKLDSAKQIIACPRNERPHLNEKSGSNMVKLPEINPARYAPRQPFIAVAIPVANTSTRGSGGAITSGSSSGNSIEKRQRLPVMNKRFVTKKTQENGIANTETTKNYISKSYSTKNRRPAPTRTNRIPRVTSAKASGTSSTEPNTSSNSAASSSKKDSGTGTSINSQQSERSMSMTEQKAKMIRDELRASLRQHLKQNSSSDQYSEEDMIREEESDYEQIGGGIHSGTSEEEEEEEEEHKRLKKRKKPSRGSSDRSNRTPSLRTPSTAASGRLSNGSTASKDRLETLSRQDTPFQETPSRKSSLASNRTHSGPKSNYSSRESTSSRAVLEPSDDEDENMEDEGSHEREDVLQVREDSEDEMAEDASRETPAIHTPDTRLSSAKSRKSTASSDENSRINSSSSSVAWSRISGSDKEMILPSDEEEDQYRDIGTAERERLGEAATKIQVAFKKYNSRRKRVQFEKERMEYEQRFQKYKIEILIGERYGVEFDTPLFIVLHGENGSSEKLYSQQKSWLFCDVDLSDKLLEIDLNEGRQIINSRMGIHMSRTTANLGQLTSIDIGHEREGYGAGTFIDRVFITEEGNTKGRRFYFQVEKWFDSEQIDGLIERSIPLSSFLYLEPSIINRKESSEFHVV</sequence>
<evidence type="ECO:0000313" key="5">
    <source>
        <dbReference type="WBParaSite" id="Csp11.Scaffold630.g20482.t1"/>
    </source>
</evidence>
<accession>A0A1I7UY23</accession>
<dbReference type="SUPFAM" id="SSF49723">
    <property type="entry name" value="Lipase/lipooxygenase domain (PLAT/LH2 domain)"/>
    <property type="match status" value="1"/>
</dbReference>
<dbReference type="WBParaSite" id="Csp11.Scaffold630.g20482.t1">
    <property type="protein sequence ID" value="Csp11.Scaffold630.g20482.t1"/>
    <property type="gene ID" value="Csp11.Scaffold630.g20482"/>
</dbReference>
<dbReference type="STRING" id="1561998.A0A1I7UY23"/>
<dbReference type="PROSITE" id="PS50096">
    <property type="entry name" value="IQ"/>
    <property type="match status" value="1"/>
</dbReference>
<name>A0A1I7UY23_9PELO</name>
<feature type="compositionally biased region" description="Low complexity" evidence="2">
    <location>
        <begin position="334"/>
        <end position="344"/>
    </location>
</feature>
<protein>
    <submittedName>
        <fullName evidence="5">PLAT domain-containing protein</fullName>
    </submittedName>
</protein>
<dbReference type="Gene3D" id="2.60.60.20">
    <property type="entry name" value="PLAT/LH2 domain"/>
    <property type="match status" value="1"/>
</dbReference>
<feature type="region of interest" description="Disordered" evidence="2">
    <location>
        <begin position="212"/>
        <end position="427"/>
    </location>
</feature>
<proteinExistence type="predicted"/>
<dbReference type="PROSITE" id="PS50095">
    <property type="entry name" value="PLAT"/>
    <property type="match status" value="1"/>
</dbReference>
<dbReference type="PANTHER" id="PTHR45901:SF7">
    <property type="entry name" value="OXYGEN-REGULATED PROTEIN 1"/>
    <property type="match status" value="1"/>
</dbReference>
<dbReference type="PANTHER" id="PTHR45901">
    <property type="entry name" value="PROTEIN CBG12474"/>
    <property type="match status" value="1"/>
</dbReference>
<evidence type="ECO:0000259" key="3">
    <source>
        <dbReference type="PROSITE" id="PS50095"/>
    </source>
</evidence>
<comment type="caution">
    <text evidence="1">Lacks conserved residue(s) required for the propagation of feature annotation.</text>
</comment>
<feature type="compositionally biased region" description="Low complexity" evidence="2">
    <location>
        <begin position="155"/>
        <end position="182"/>
    </location>
</feature>